<proteinExistence type="predicted"/>
<protein>
    <submittedName>
        <fullName evidence="1">Uncharacterized protein</fullName>
    </submittedName>
</protein>
<dbReference type="Proteomes" id="UP001152888">
    <property type="component" value="Unassembled WGS sequence"/>
</dbReference>
<dbReference type="EMBL" id="CAKOFQ010007076">
    <property type="protein sequence ID" value="CAH1989962.1"/>
    <property type="molecule type" value="Genomic_DNA"/>
</dbReference>
<dbReference type="AlphaFoldDB" id="A0A9P0LBH4"/>
<gene>
    <name evidence="1" type="ORF">ACAOBT_LOCUS19389</name>
</gene>
<comment type="caution">
    <text evidence="1">The sequence shown here is derived from an EMBL/GenBank/DDBJ whole genome shotgun (WGS) entry which is preliminary data.</text>
</comment>
<name>A0A9P0LBH4_ACAOB</name>
<accession>A0A9P0LBH4</accession>
<keyword evidence="2" id="KW-1185">Reference proteome</keyword>
<dbReference type="OrthoDB" id="10039611at2759"/>
<sequence length="174" mass="19900">MNINNRSVKYNDDVRQIIRNIIYSLKFKNINPSLNTLLKNIRANEQLPLLSLTTLRRLLGDMGFYYEKDKNTNKIVLVETLKEPLLKNASKPPVSTNVTPPVLTASNQNSDNIQGSSIYLPNQRLGHNVPFQHGNQINHIQMPPNYCMSYQVPPPTIQLQHVPHNYISTSNRIL</sequence>
<evidence type="ECO:0000313" key="2">
    <source>
        <dbReference type="Proteomes" id="UP001152888"/>
    </source>
</evidence>
<evidence type="ECO:0000313" key="1">
    <source>
        <dbReference type="EMBL" id="CAH1989962.1"/>
    </source>
</evidence>
<organism evidence="1 2">
    <name type="scientific">Acanthoscelides obtectus</name>
    <name type="common">Bean weevil</name>
    <name type="synonym">Bruchus obtectus</name>
    <dbReference type="NCBI Taxonomy" id="200917"/>
    <lineage>
        <taxon>Eukaryota</taxon>
        <taxon>Metazoa</taxon>
        <taxon>Ecdysozoa</taxon>
        <taxon>Arthropoda</taxon>
        <taxon>Hexapoda</taxon>
        <taxon>Insecta</taxon>
        <taxon>Pterygota</taxon>
        <taxon>Neoptera</taxon>
        <taxon>Endopterygota</taxon>
        <taxon>Coleoptera</taxon>
        <taxon>Polyphaga</taxon>
        <taxon>Cucujiformia</taxon>
        <taxon>Chrysomeloidea</taxon>
        <taxon>Chrysomelidae</taxon>
        <taxon>Bruchinae</taxon>
        <taxon>Bruchini</taxon>
        <taxon>Acanthoscelides</taxon>
    </lineage>
</organism>
<reference evidence="1" key="1">
    <citation type="submission" date="2022-03" db="EMBL/GenBank/DDBJ databases">
        <authorList>
            <person name="Sayadi A."/>
        </authorList>
    </citation>
    <scope>NUCLEOTIDE SEQUENCE</scope>
</reference>